<dbReference type="InterPro" id="IPR003661">
    <property type="entry name" value="HisK_dim/P_dom"/>
</dbReference>
<dbReference type="InterPro" id="IPR000700">
    <property type="entry name" value="PAS-assoc_C"/>
</dbReference>
<evidence type="ECO:0000256" key="9">
    <source>
        <dbReference type="SAM" id="Phobius"/>
    </source>
</evidence>
<dbReference type="GO" id="GO:0005524">
    <property type="term" value="F:ATP binding"/>
    <property type="evidence" value="ECO:0007669"/>
    <property type="project" value="UniProtKB-KW"/>
</dbReference>
<protein>
    <recommendedName>
        <fullName evidence="2">histidine kinase</fullName>
        <ecNumber evidence="2">2.7.13.3</ecNumber>
    </recommendedName>
</protein>
<dbReference type="InterPro" id="IPR001610">
    <property type="entry name" value="PAC"/>
</dbReference>
<dbReference type="PANTHER" id="PTHR43065">
    <property type="entry name" value="SENSOR HISTIDINE KINASE"/>
    <property type="match status" value="1"/>
</dbReference>
<dbReference type="CDD" id="cd00130">
    <property type="entry name" value="PAS"/>
    <property type="match status" value="2"/>
</dbReference>
<dbReference type="EMBL" id="CP015519">
    <property type="protein sequence ID" value="APG28627.1"/>
    <property type="molecule type" value="Genomic_DNA"/>
</dbReference>
<evidence type="ECO:0000256" key="5">
    <source>
        <dbReference type="ARBA" id="ARBA00022741"/>
    </source>
</evidence>
<evidence type="ECO:0000259" key="12">
    <source>
        <dbReference type="PROSITE" id="PS50113"/>
    </source>
</evidence>
<dbReference type="InterPro" id="IPR013656">
    <property type="entry name" value="PAS_4"/>
</dbReference>
<dbReference type="NCBIfam" id="TIGR00229">
    <property type="entry name" value="sensory_box"/>
    <property type="match status" value="2"/>
</dbReference>
<dbReference type="SMART" id="SM00086">
    <property type="entry name" value="PAC"/>
    <property type="match status" value="3"/>
</dbReference>
<sequence>MLVWTYQEDSSELLAAGLGGTEQIRFYVILFLALQSLIILFLLPHVRWQKQAQRALRSSEERFKAAASAISDALVAINDQGLVVLFNPAAERLFGHSRQQMLGQTLDALLPMRYRERHRQALTDYFSSGSGSRVFGSPLELPALCADGREIIVELSLSLLSEGDSRTVLASFRDISRRKADEEALRQSEERFRELADLLPQSVFEADQQGRVTFANRMALQFAGWSDEDLARQPSVIDLLGPEDRQRAAANFQRVLAGELLLNEEYSLQVSAESSPVTVVVAAAPIVRQEQVVGLRGIAVDVTERLAVERIARENTEKFKRLYQEYQALLDHIPDAITLYTPELTVVRSNRGAARLLELPVTELPGTHCSALWAGCSAAGDHCPVERCFRSGQVEQAFTKTDDGRSWHVRAFPVCNKEGERINVISLASDVTRQRQLEQEASRANHLASLGELAAGVAHEINNPINGIINYAQILADDGQIGEDNREVLRGITEEGERIANIVYNLLSFARDRQETKTPVNLGEVLTAALNLTESQLRKDMILLDVNVDPGLPLVNAHFQQLQQVMLNLISNARYALNQRYPEGHVGKTFAIRSEFAQEAGGDRIRLVFHDGGTGIPAHQLPKILDPFYTTKPSGAGTGLGLSISHGIIEDHGGRLDIESAENRFTKVTIELPTAKGSDLL</sequence>
<dbReference type="InterPro" id="IPR003594">
    <property type="entry name" value="HATPase_dom"/>
</dbReference>
<dbReference type="AlphaFoldDB" id="A0A1L3GRS6"/>
<dbReference type="InterPro" id="IPR036890">
    <property type="entry name" value="HATPase_C_sf"/>
</dbReference>
<accession>A0A1L3GRS6</accession>
<evidence type="ECO:0000256" key="7">
    <source>
        <dbReference type="ARBA" id="ARBA00022840"/>
    </source>
</evidence>
<comment type="catalytic activity">
    <reaction evidence="1">
        <text>ATP + protein L-histidine = ADP + protein N-phospho-L-histidine.</text>
        <dbReference type="EC" id="2.7.13.3"/>
    </reaction>
</comment>
<keyword evidence="5" id="KW-0547">Nucleotide-binding</keyword>
<evidence type="ECO:0000313" key="14">
    <source>
        <dbReference type="Proteomes" id="UP000182517"/>
    </source>
</evidence>
<feature type="domain" description="PAC" evidence="12">
    <location>
        <begin position="137"/>
        <end position="187"/>
    </location>
</feature>
<organism evidence="13 14">
    <name type="scientific">Syntrophotalea acetylenivorans</name>
    <dbReference type="NCBI Taxonomy" id="1842532"/>
    <lineage>
        <taxon>Bacteria</taxon>
        <taxon>Pseudomonadati</taxon>
        <taxon>Thermodesulfobacteriota</taxon>
        <taxon>Desulfuromonadia</taxon>
        <taxon>Desulfuromonadales</taxon>
        <taxon>Syntrophotaleaceae</taxon>
        <taxon>Syntrophotalea</taxon>
    </lineage>
</organism>
<dbReference type="SMART" id="SM00387">
    <property type="entry name" value="HATPase_c"/>
    <property type="match status" value="1"/>
</dbReference>
<name>A0A1L3GRS6_9BACT</name>
<evidence type="ECO:0000256" key="8">
    <source>
        <dbReference type="ARBA" id="ARBA00023012"/>
    </source>
</evidence>
<dbReference type="SUPFAM" id="SSF47384">
    <property type="entry name" value="Homodimeric domain of signal transducing histidine kinase"/>
    <property type="match status" value="1"/>
</dbReference>
<dbReference type="STRING" id="1842532.A7E78_12695"/>
<feature type="domain" description="PAS" evidence="11">
    <location>
        <begin position="188"/>
        <end position="259"/>
    </location>
</feature>
<dbReference type="InterPro" id="IPR035965">
    <property type="entry name" value="PAS-like_dom_sf"/>
</dbReference>
<dbReference type="InterPro" id="IPR013767">
    <property type="entry name" value="PAS_fold"/>
</dbReference>
<dbReference type="SMART" id="SM00388">
    <property type="entry name" value="HisKA"/>
    <property type="match status" value="1"/>
</dbReference>
<evidence type="ECO:0000256" key="4">
    <source>
        <dbReference type="ARBA" id="ARBA00022679"/>
    </source>
</evidence>
<dbReference type="InterPro" id="IPR036097">
    <property type="entry name" value="HisK_dim/P_sf"/>
</dbReference>
<dbReference type="InterPro" id="IPR000014">
    <property type="entry name" value="PAS"/>
</dbReference>
<evidence type="ECO:0000313" key="13">
    <source>
        <dbReference type="EMBL" id="APG28627.1"/>
    </source>
</evidence>
<feature type="domain" description="Histidine kinase" evidence="10">
    <location>
        <begin position="456"/>
        <end position="676"/>
    </location>
</feature>
<dbReference type="Pfam" id="PF08448">
    <property type="entry name" value="PAS_4"/>
    <property type="match status" value="1"/>
</dbReference>
<dbReference type="GO" id="GO:0000155">
    <property type="term" value="F:phosphorelay sensor kinase activity"/>
    <property type="evidence" value="ECO:0007669"/>
    <property type="project" value="InterPro"/>
</dbReference>
<dbReference type="Proteomes" id="UP000182517">
    <property type="component" value="Chromosome"/>
</dbReference>
<dbReference type="Gene3D" id="3.30.450.20">
    <property type="entry name" value="PAS domain"/>
    <property type="match status" value="3"/>
</dbReference>
<feature type="transmembrane region" description="Helical" evidence="9">
    <location>
        <begin position="24"/>
        <end position="43"/>
    </location>
</feature>
<dbReference type="KEGG" id="pef:A7E78_12695"/>
<reference evidence="13 14" key="1">
    <citation type="journal article" date="2017" name="Genome Announc.">
        <title>Complete Genome Sequences of Two Acetylene-Fermenting Pelobacter acetylenicus Strains.</title>
        <authorList>
            <person name="Sutton J.M."/>
            <person name="Baesman S.M."/>
            <person name="Fierst J.L."/>
            <person name="Poret-Peterson A.T."/>
            <person name="Oremland R.S."/>
            <person name="Dunlap D.S."/>
            <person name="Akob D.M."/>
        </authorList>
    </citation>
    <scope>NUCLEOTIDE SEQUENCE [LARGE SCALE GENOMIC DNA]</scope>
    <source>
        <strain evidence="13 14">SFB93</strain>
    </source>
</reference>
<evidence type="ECO:0000256" key="2">
    <source>
        <dbReference type="ARBA" id="ARBA00012438"/>
    </source>
</evidence>
<dbReference type="PROSITE" id="PS50109">
    <property type="entry name" value="HIS_KIN"/>
    <property type="match status" value="1"/>
</dbReference>
<dbReference type="Gene3D" id="1.10.287.130">
    <property type="match status" value="1"/>
</dbReference>
<dbReference type="SUPFAM" id="SSF55785">
    <property type="entry name" value="PYP-like sensor domain (PAS domain)"/>
    <property type="match status" value="3"/>
</dbReference>
<keyword evidence="9" id="KW-0472">Membrane</keyword>
<keyword evidence="14" id="KW-1185">Reference proteome</keyword>
<evidence type="ECO:0000256" key="3">
    <source>
        <dbReference type="ARBA" id="ARBA00022553"/>
    </source>
</evidence>
<keyword evidence="9" id="KW-1133">Transmembrane helix</keyword>
<gene>
    <name evidence="13" type="ORF">A7E78_12695</name>
</gene>
<keyword evidence="9" id="KW-0812">Transmembrane</keyword>
<dbReference type="CDD" id="cd00082">
    <property type="entry name" value="HisKA"/>
    <property type="match status" value="1"/>
</dbReference>
<keyword evidence="3" id="KW-0597">Phosphoprotein</keyword>
<dbReference type="Pfam" id="PF00512">
    <property type="entry name" value="HisKA"/>
    <property type="match status" value="1"/>
</dbReference>
<dbReference type="Pfam" id="PF02518">
    <property type="entry name" value="HATPase_c"/>
    <property type="match status" value="1"/>
</dbReference>
<dbReference type="SMART" id="SM00091">
    <property type="entry name" value="PAS"/>
    <property type="match status" value="3"/>
</dbReference>
<keyword evidence="4" id="KW-0808">Transferase</keyword>
<proteinExistence type="predicted"/>
<dbReference type="Gene3D" id="3.30.565.10">
    <property type="entry name" value="Histidine kinase-like ATPase, C-terminal domain"/>
    <property type="match status" value="1"/>
</dbReference>
<dbReference type="EC" id="2.7.13.3" evidence="2"/>
<feature type="domain" description="PAC" evidence="12">
    <location>
        <begin position="392"/>
        <end position="443"/>
    </location>
</feature>
<dbReference type="PROSITE" id="PS50113">
    <property type="entry name" value="PAC"/>
    <property type="match status" value="2"/>
</dbReference>
<dbReference type="GO" id="GO:0006355">
    <property type="term" value="P:regulation of DNA-templated transcription"/>
    <property type="evidence" value="ECO:0007669"/>
    <property type="project" value="InterPro"/>
</dbReference>
<evidence type="ECO:0000256" key="6">
    <source>
        <dbReference type="ARBA" id="ARBA00022777"/>
    </source>
</evidence>
<dbReference type="PANTHER" id="PTHR43065:SF10">
    <property type="entry name" value="PEROXIDE STRESS-ACTIVATED HISTIDINE KINASE MAK3"/>
    <property type="match status" value="1"/>
</dbReference>
<keyword evidence="7" id="KW-0067">ATP-binding</keyword>
<evidence type="ECO:0000256" key="1">
    <source>
        <dbReference type="ARBA" id="ARBA00000085"/>
    </source>
</evidence>
<evidence type="ECO:0000259" key="11">
    <source>
        <dbReference type="PROSITE" id="PS50112"/>
    </source>
</evidence>
<dbReference type="PRINTS" id="PR00344">
    <property type="entry name" value="BCTRLSENSOR"/>
</dbReference>
<dbReference type="PROSITE" id="PS50112">
    <property type="entry name" value="PAS"/>
    <property type="match status" value="2"/>
</dbReference>
<evidence type="ECO:0000259" key="10">
    <source>
        <dbReference type="PROSITE" id="PS50109"/>
    </source>
</evidence>
<feature type="domain" description="PAS" evidence="11">
    <location>
        <begin position="59"/>
        <end position="129"/>
    </location>
</feature>
<dbReference type="InterPro" id="IPR005467">
    <property type="entry name" value="His_kinase_dom"/>
</dbReference>
<keyword evidence="6" id="KW-0418">Kinase</keyword>
<dbReference type="InterPro" id="IPR004358">
    <property type="entry name" value="Sig_transdc_His_kin-like_C"/>
</dbReference>
<keyword evidence="8" id="KW-0902">Two-component regulatory system</keyword>
<dbReference type="SUPFAM" id="SSF55874">
    <property type="entry name" value="ATPase domain of HSP90 chaperone/DNA topoisomerase II/histidine kinase"/>
    <property type="match status" value="1"/>
</dbReference>
<dbReference type="Pfam" id="PF00989">
    <property type="entry name" value="PAS"/>
    <property type="match status" value="2"/>
</dbReference>